<reference evidence="1 2" key="1">
    <citation type="submission" date="2020-04" db="EMBL/GenBank/DDBJ databases">
        <title>MicrobeNet Type strains.</title>
        <authorList>
            <person name="Nicholson A.C."/>
        </authorList>
    </citation>
    <scope>NUCLEOTIDE SEQUENCE [LARGE SCALE GENOMIC DNA]</scope>
    <source>
        <strain evidence="1 2">ATCC 700731</strain>
    </source>
</reference>
<gene>
    <name evidence="1" type="ORF">HGA11_29110</name>
</gene>
<evidence type="ECO:0000313" key="1">
    <source>
        <dbReference type="EMBL" id="NKZ15036.1"/>
    </source>
</evidence>
<evidence type="ECO:0000313" key="2">
    <source>
        <dbReference type="Proteomes" id="UP000518188"/>
    </source>
</evidence>
<comment type="caution">
    <text evidence="1">The sequence shown here is derived from an EMBL/GenBank/DDBJ whole genome shotgun (WGS) entry which is preliminary data.</text>
</comment>
<organism evidence="1 2">
    <name type="scientific">Mycolicibacterium septicum DSM 44393</name>
    <dbReference type="NCBI Taxonomy" id="1341646"/>
    <lineage>
        <taxon>Bacteria</taxon>
        <taxon>Bacillati</taxon>
        <taxon>Actinomycetota</taxon>
        <taxon>Actinomycetes</taxon>
        <taxon>Mycobacteriales</taxon>
        <taxon>Mycobacteriaceae</taxon>
        <taxon>Mycolicibacterium</taxon>
    </lineage>
</organism>
<name>A0A7X6RZV7_9MYCO</name>
<proteinExistence type="predicted"/>
<protein>
    <submittedName>
        <fullName evidence="1">Uncharacterized protein</fullName>
    </submittedName>
</protein>
<dbReference type="AlphaFoldDB" id="A0A7X6RZV7"/>
<dbReference type="EMBL" id="JAAXPJ010000015">
    <property type="protein sequence ID" value="NKZ15036.1"/>
    <property type="molecule type" value="Genomic_DNA"/>
</dbReference>
<sequence>MTSDTTDPWSPAPRAIEHHDEALPDTEVFADYAAATNTYAGPFCFCGDYFCPANNNPTARCVNSEDSFSYTSRYPESWTDDDIDAYEAQELLDSLVSEAHYEAHNDTLLAVERVNTLGAAQDSNPSPATRSLARTA</sequence>
<accession>A0A7X6RZV7</accession>
<dbReference type="RefSeq" id="WP_044524504.1">
    <property type="nucleotide sequence ID" value="NZ_HG322954.1"/>
</dbReference>
<dbReference type="Proteomes" id="UP000518188">
    <property type="component" value="Unassembled WGS sequence"/>
</dbReference>